<protein>
    <recommendedName>
        <fullName evidence="3">GNAT family N-acetyltransferase</fullName>
    </recommendedName>
</protein>
<evidence type="ECO:0000313" key="2">
    <source>
        <dbReference type="Proteomes" id="UP000321805"/>
    </source>
</evidence>
<reference evidence="1 2" key="1">
    <citation type="journal article" date="2018" name="J. Microbiol.">
        <title>Baekduia soli gen. nov., sp. nov., a novel bacterium isolated from the soil of Baekdu Mountain and proposal of a novel family name, Baekduiaceae fam. nov.</title>
        <authorList>
            <person name="An D.S."/>
            <person name="Siddiqi M.Z."/>
            <person name="Kim K.H."/>
            <person name="Yu H.S."/>
            <person name="Im W.T."/>
        </authorList>
    </citation>
    <scope>NUCLEOTIDE SEQUENCE [LARGE SCALE GENOMIC DNA]</scope>
    <source>
        <strain evidence="1 2">BR7-21</strain>
    </source>
</reference>
<accession>A0A5B8U555</accession>
<dbReference type="RefSeq" id="WP_146919123.1">
    <property type="nucleotide sequence ID" value="NZ_CP042430.1"/>
</dbReference>
<dbReference type="AlphaFoldDB" id="A0A5B8U555"/>
<evidence type="ECO:0000313" key="1">
    <source>
        <dbReference type="EMBL" id="QEC48015.1"/>
    </source>
</evidence>
<gene>
    <name evidence="1" type="ORF">FSW04_10830</name>
</gene>
<evidence type="ECO:0008006" key="3">
    <source>
        <dbReference type="Google" id="ProtNLM"/>
    </source>
</evidence>
<dbReference type="Proteomes" id="UP000321805">
    <property type="component" value="Chromosome"/>
</dbReference>
<sequence length="125" mass="13732">MSFVLMGWEHHHHRHARPPPPPPRTDAVVLRPAYPDDAAALTRLAALDSRRPLAGPVVVAERDGVVLAARAADDGRVIADPFAPTADLVALLRAHALQAPRPHRRRELLRLTGTNPWRRPALSRG</sequence>
<organism evidence="1 2">
    <name type="scientific">Baekduia soli</name>
    <dbReference type="NCBI Taxonomy" id="496014"/>
    <lineage>
        <taxon>Bacteria</taxon>
        <taxon>Bacillati</taxon>
        <taxon>Actinomycetota</taxon>
        <taxon>Thermoleophilia</taxon>
        <taxon>Solirubrobacterales</taxon>
        <taxon>Baekduiaceae</taxon>
        <taxon>Baekduia</taxon>
    </lineage>
</organism>
<dbReference type="KEGG" id="bsol:FSW04_10830"/>
<dbReference type="EMBL" id="CP042430">
    <property type="protein sequence ID" value="QEC48015.1"/>
    <property type="molecule type" value="Genomic_DNA"/>
</dbReference>
<proteinExistence type="predicted"/>
<dbReference type="OrthoDB" id="5244825at2"/>
<keyword evidence="2" id="KW-1185">Reference proteome</keyword>
<name>A0A5B8U555_9ACTN</name>